<sequence length="84" mass="9946">MKNQLFLISGLLFFLLILSCTPSKEKENQSELQFVVTEKYKTFPLPQDFGHSDLYFQLLQGTRDFRMIHRPQIHPRCLRTCPKS</sequence>
<name>A0A1G5ZPD6_9BACT</name>
<gene>
    <name evidence="1" type="ORF">SAMN03080617_04222</name>
</gene>
<keyword evidence="2" id="KW-1185">Reference proteome</keyword>
<proteinExistence type="predicted"/>
<accession>A0A1G5ZPD6</accession>
<dbReference type="EMBL" id="FMXE01000051">
    <property type="protein sequence ID" value="SDA96420.1"/>
    <property type="molecule type" value="Genomic_DNA"/>
</dbReference>
<organism evidence="1 2">
    <name type="scientific">Algoriphagus alkaliphilus</name>
    <dbReference type="NCBI Taxonomy" id="279824"/>
    <lineage>
        <taxon>Bacteria</taxon>
        <taxon>Pseudomonadati</taxon>
        <taxon>Bacteroidota</taxon>
        <taxon>Cytophagia</taxon>
        <taxon>Cytophagales</taxon>
        <taxon>Cyclobacteriaceae</taxon>
        <taxon>Algoriphagus</taxon>
    </lineage>
</organism>
<reference evidence="2" key="1">
    <citation type="submission" date="2016-10" db="EMBL/GenBank/DDBJ databases">
        <authorList>
            <person name="Varghese N."/>
            <person name="Submissions S."/>
        </authorList>
    </citation>
    <scope>NUCLEOTIDE SEQUENCE [LARGE SCALE GENOMIC DNA]</scope>
    <source>
        <strain evidence="2">DSM 22703</strain>
    </source>
</reference>
<evidence type="ECO:0000313" key="2">
    <source>
        <dbReference type="Proteomes" id="UP000198756"/>
    </source>
</evidence>
<protein>
    <submittedName>
        <fullName evidence="1">Uncharacterized protein</fullName>
    </submittedName>
</protein>
<evidence type="ECO:0000313" key="1">
    <source>
        <dbReference type="EMBL" id="SDA96420.1"/>
    </source>
</evidence>
<dbReference type="Proteomes" id="UP000198756">
    <property type="component" value="Unassembled WGS sequence"/>
</dbReference>
<dbReference type="PROSITE" id="PS51257">
    <property type="entry name" value="PROKAR_LIPOPROTEIN"/>
    <property type="match status" value="1"/>
</dbReference>
<dbReference type="STRING" id="279824.SAMN03080617_04222"/>
<dbReference type="AlphaFoldDB" id="A0A1G5ZPD6"/>